<dbReference type="InterPro" id="IPR011006">
    <property type="entry name" value="CheY-like_superfamily"/>
</dbReference>
<dbReference type="PANTHER" id="PTHR45339:SF1">
    <property type="entry name" value="HYBRID SIGNAL TRANSDUCTION HISTIDINE KINASE J"/>
    <property type="match status" value="1"/>
</dbReference>
<evidence type="ECO:0000259" key="8">
    <source>
        <dbReference type="PROSITE" id="PS50109"/>
    </source>
</evidence>
<dbReference type="SUPFAM" id="SSF47384">
    <property type="entry name" value="Homodimeric domain of signal transducing histidine kinase"/>
    <property type="match status" value="1"/>
</dbReference>
<dbReference type="SUPFAM" id="SSF55781">
    <property type="entry name" value="GAF domain-like"/>
    <property type="match status" value="1"/>
</dbReference>
<dbReference type="SUPFAM" id="SSF55874">
    <property type="entry name" value="ATPase domain of HSP90 chaperone/DNA topoisomerase II/histidine kinase"/>
    <property type="match status" value="1"/>
</dbReference>
<evidence type="ECO:0000256" key="2">
    <source>
        <dbReference type="ARBA" id="ARBA00012438"/>
    </source>
</evidence>
<dbReference type="PRINTS" id="PR00344">
    <property type="entry name" value="BCTRLSENSOR"/>
</dbReference>
<evidence type="ECO:0000256" key="5">
    <source>
        <dbReference type="PROSITE-ProRule" id="PRU00169"/>
    </source>
</evidence>
<evidence type="ECO:0000256" key="4">
    <source>
        <dbReference type="ARBA" id="ARBA00023012"/>
    </source>
</evidence>
<dbReference type="Pfam" id="PF02518">
    <property type="entry name" value="HATPase_c"/>
    <property type="match status" value="1"/>
</dbReference>
<dbReference type="Pfam" id="PF00072">
    <property type="entry name" value="Response_reg"/>
    <property type="match status" value="3"/>
</dbReference>
<evidence type="ECO:0000313" key="10">
    <source>
        <dbReference type="EMBL" id="GAA4174773.1"/>
    </source>
</evidence>
<feature type="modified residue" description="4-aspartylphosphate" evidence="5">
    <location>
        <position position="773"/>
    </location>
</feature>
<keyword evidence="11" id="KW-1185">Reference proteome</keyword>
<dbReference type="PROSITE" id="PS50110">
    <property type="entry name" value="RESPONSE_REGULATORY"/>
    <property type="match status" value="3"/>
</dbReference>
<feature type="modified residue" description="4-aspartylphosphate" evidence="5">
    <location>
        <position position="897"/>
    </location>
</feature>
<dbReference type="CDD" id="cd17546">
    <property type="entry name" value="REC_hyHK_CKI1_RcsC-like"/>
    <property type="match status" value="1"/>
</dbReference>
<name>A0ABP8A0A3_9SPHI</name>
<dbReference type="CDD" id="cd00082">
    <property type="entry name" value="HisKA"/>
    <property type="match status" value="1"/>
</dbReference>
<dbReference type="InterPro" id="IPR001789">
    <property type="entry name" value="Sig_transdc_resp-reg_receiver"/>
</dbReference>
<keyword evidence="6" id="KW-0175">Coiled coil</keyword>
<dbReference type="EMBL" id="BAAAZK010000005">
    <property type="protein sequence ID" value="GAA4174773.1"/>
    <property type="molecule type" value="Genomic_DNA"/>
</dbReference>
<feature type="domain" description="Response regulatory" evidence="9">
    <location>
        <begin position="994"/>
        <end position="1111"/>
    </location>
</feature>
<dbReference type="PROSITE" id="PS50109">
    <property type="entry name" value="HIS_KIN"/>
    <property type="match status" value="1"/>
</dbReference>
<feature type="transmembrane region" description="Helical" evidence="7">
    <location>
        <begin position="145"/>
        <end position="166"/>
    </location>
</feature>
<evidence type="ECO:0000259" key="9">
    <source>
        <dbReference type="PROSITE" id="PS50110"/>
    </source>
</evidence>
<protein>
    <recommendedName>
        <fullName evidence="2">histidine kinase</fullName>
        <ecNumber evidence="2">2.7.13.3</ecNumber>
    </recommendedName>
</protein>
<evidence type="ECO:0000313" key="11">
    <source>
        <dbReference type="Proteomes" id="UP001500167"/>
    </source>
</evidence>
<feature type="coiled-coil region" evidence="6">
    <location>
        <begin position="357"/>
        <end position="451"/>
    </location>
</feature>
<feature type="modified residue" description="4-aspartylphosphate" evidence="5">
    <location>
        <position position="1044"/>
    </location>
</feature>
<dbReference type="InterPro" id="IPR029016">
    <property type="entry name" value="GAF-like_dom_sf"/>
</dbReference>
<comment type="caution">
    <text evidence="10">The sequence shown here is derived from an EMBL/GenBank/DDBJ whole genome shotgun (WGS) entry which is preliminary data.</text>
</comment>
<accession>A0ABP8A0A3</accession>
<dbReference type="Gene3D" id="3.30.565.10">
    <property type="entry name" value="Histidine kinase-like ATPase, C-terminal domain"/>
    <property type="match status" value="1"/>
</dbReference>
<dbReference type="CDD" id="cd17574">
    <property type="entry name" value="REC_OmpR"/>
    <property type="match status" value="1"/>
</dbReference>
<keyword evidence="7" id="KW-0472">Membrane</keyword>
<feature type="domain" description="Response regulatory" evidence="9">
    <location>
        <begin position="847"/>
        <end position="964"/>
    </location>
</feature>
<dbReference type="SMART" id="SM00448">
    <property type="entry name" value="REC"/>
    <property type="match status" value="3"/>
</dbReference>
<dbReference type="SUPFAM" id="SSF52172">
    <property type="entry name" value="CheY-like"/>
    <property type="match status" value="3"/>
</dbReference>
<organism evidence="10 11">
    <name type="scientific">Sphingobacterium ginsenosidimutans</name>
    <dbReference type="NCBI Taxonomy" id="687845"/>
    <lineage>
        <taxon>Bacteria</taxon>
        <taxon>Pseudomonadati</taxon>
        <taxon>Bacteroidota</taxon>
        <taxon>Sphingobacteriia</taxon>
        <taxon>Sphingobacteriales</taxon>
        <taxon>Sphingobacteriaceae</taxon>
        <taxon>Sphingobacterium</taxon>
    </lineage>
</organism>
<evidence type="ECO:0000256" key="7">
    <source>
        <dbReference type="SAM" id="Phobius"/>
    </source>
</evidence>
<keyword evidence="7" id="KW-1133">Transmembrane helix</keyword>
<dbReference type="InterPro" id="IPR036890">
    <property type="entry name" value="HATPase_C_sf"/>
</dbReference>
<sequence>MHHILDNERNIVRIAENRFNIINEIRSNIDDVNDIKHHYFAKRDPALFIPYQLERKQTDELLRTISKEDELYAVSPHVIETLRNEIVLFYDFDKDIAYAQTNNDTSAPYIHEQKTAILNQIDILSRDLLDQRANRLEKSRNDLQLAQNITYLFIAIGLSGFFYILAKIFSISKVLRSTVRSQQESNNRLQLLQDQTNNDNWILNAINHIDEQLRGDYSDKKIAEISLNAITAMTKALGGTVYVFDDTYQEYQLCHKIGIASTQQLKKSFRENDGILGEVANKHVVVKIKDIDHAHLVLETSLSNRIETEIYIIPFAYENHCVGLMEICCPLVNEKEEQLRFNFLDKVKGNIAIILKVAQTHGKLADLYEELQQQTEELEAQQEELRTTNEELIHKTHLLEASEEELRVQQEELIQTNNELDEKAKLLFAQNEDLEKARQAIAQKIEEVELSSKYKSEFMANMSHELRTPLNSILILAKLLQDNKKENLNDDQIKYASVIHSAGSDLLHLINELLDLAKIESGKVEVQKEHINTNYLVNYIKDFFHDTAESKIIKFNIEIDGDTPQEFIGDEHRIQQVLKNLLSNAFKFTGENGIVTLKINVEDGAIYFTVQDNGIGIAPEKQELIFDAFKQEDGSTSRKYGGTGLGLSICREIASLLKGRITLNSKVGEGSVFIFSLPLEAEAQGEKISELPVIETNTPIAYPPLEDITIGEEHPIDNSSKNNKLLIIEDDFIFADILKDYAVQNGYDVYISYDGQDGLNKARNLIPAAIILDIMLPKMDGWEVLRNLKKANSTKDIPVHMMSAGTFLHDEPISAGAIGFMSKPVSEESLAETFLKIKASTSRPIKKILLVEDQEIQSDFIKQSLEEQNIQIFQAFDARQALDLLVQEKIFDCIIMDLNLPDKSGIELLNEIKSNSEFKDLPIIINTAMELSPEQTSEILHHSQAMVLKSAKSNNRLIDEVNLFLNKIRSSKTEYHSLSNSSSVLVENNLTSKTVLLADDDMRNIFALSTAFESYDMKIEIANNGQEALDILARNEHIDIVLMDIMMPVMDGYEAIEKIRENKKFSNLPIIAVTAKAMKGDREKTIAVGANDYISKPVDVDKLISLMRVWLS</sequence>
<dbReference type="InterPro" id="IPR003661">
    <property type="entry name" value="HisK_dim/P_dom"/>
</dbReference>
<dbReference type="CDD" id="cd16922">
    <property type="entry name" value="HATPase_EvgS-ArcB-TorS-like"/>
    <property type="match status" value="1"/>
</dbReference>
<feature type="domain" description="Response regulatory" evidence="9">
    <location>
        <begin position="724"/>
        <end position="838"/>
    </location>
</feature>
<keyword evidence="4" id="KW-0902">Two-component regulatory system</keyword>
<reference evidence="11" key="1">
    <citation type="journal article" date="2019" name="Int. J. Syst. Evol. Microbiol.">
        <title>The Global Catalogue of Microorganisms (GCM) 10K type strain sequencing project: providing services to taxonomists for standard genome sequencing and annotation.</title>
        <authorList>
            <consortium name="The Broad Institute Genomics Platform"/>
            <consortium name="The Broad Institute Genome Sequencing Center for Infectious Disease"/>
            <person name="Wu L."/>
            <person name="Ma J."/>
        </authorList>
    </citation>
    <scope>NUCLEOTIDE SEQUENCE [LARGE SCALE GENOMIC DNA]</scope>
    <source>
        <strain evidence="11">JCM 16722</strain>
    </source>
</reference>
<dbReference type="InterPro" id="IPR003594">
    <property type="entry name" value="HATPase_dom"/>
</dbReference>
<evidence type="ECO:0000256" key="6">
    <source>
        <dbReference type="SAM" id="Coils"/>
    </source>
</evidence>
<dbReference type="Pfam" id="PF00512">
    <property type="entry name" value="HisKA"/>
    <property type="match status" value="1"/>
</dbReference>
<keyword evidence="3 5" id="KW-0597">Phosphoprotein</keyword>
<dbReference type="InterPro" id="IPR036097">
    <property type="entry name" value="HisK_dim/P_sf"/>
</dbReference>
<evidence type="ECO:0000256" key="1">
    <source>
        <dbReference type="ARBA" id="ARBA00000085"/>
    </source>
</evidence>
<dbReference type="SMART" id="SM00387">
    <property type="entry name" value="HATPase_c"/>
    <property type="match status" value="1"/>
</dbReference>
<comment type="catalytic activity">
    <reaction evidence="1">
        <text>ATP + protein L-histidine = ADP + protein N-phospho-L-histidine.</text>
        <dbReference type="EC" id="2.7.13.3"/>
    </reaction>
</comment>
<dbReference type="Gene3D" id="3.30.450.40">
    <property type="match status" value="1"/>
</dbReference>
<gene>
    <name evidence="10" type="ORF">GCM10022218_19630</name>
</gene>
<dbReference type="Gene3D" id="3.40.50.2300">
    <property type="match status" value="3"/>
</dbReference>
<proteinExistence type="predicted"/>
<keyword evidence="7" id="KW-0812">Transmembrane</keyword>
<feature type="domain" description="Histidine kinase" evidence="8">
    <location>
        <begin position="461"/>
        <end position="681"/>
    </location>
</feature>
<dbReference type="EC" id="2.7.13.3" evidence="2"/>
<dbReference type="Gene3D" id="1.10.287.130">
    <property type="match status" value="1"/>
</dbReference>
<dbReference type="InterPro" id="IPR004358">
    <property type="entry name" value="Sig_transdc_His_kin-like_C"/>
</dbReference>
<dbReference type="SMART" id="SM00388">
    <property type="entry name" value="HisKA"/>
    <property type="match status" value="1"/>
</dbReference>
<dbReference type="InterPro" id="IPR005467">
    <property type="entry name" value="His_kinase_dom"/>
</dbReference>
<dbReference type="PANTHER" id="PTHR45339">
    <property type="entry name" value="HYBRID SIGNAL TRANSDUCTION HISTIDINE KINASE J"/>
    <property type="match status" value="1"/>
</dbReference>
<dbReference type="Proteomes" id="UP001500167">
    <property type="component" value="Unassembled WGS sequence"/>
</dbReference>
<evidence type="ECO:0000256" key="3">
    <source>
        <dbReference type="ARBA" id="ARBA00022553"/>
    </source>
</evidence>